<dbReference type="PANTHER" id="PTHR31374:SF16">
    <property type="entry name" value="AUXIN-RESPONSIVE FAMILY PROTEIN"/>
    <property type="match status" value="1"/>
</dbReference>
<evidence type="ECO:0000313" key="2">
    <source>
        <dbReference type="EMBL" id="WOL05424.1"/>
    </source>
</evidence>
<dbReference type="GO" id="GO:0009733">
    <property type="term" value="P:response to auxin"/>
    <property type="evidence" value="ECO:0007669"/>
    <property type="project" value="InterPro"/>
</dbReference>
<protein>
    <submittedName>
        <fullName evidence="2">Auxin-responsive protein SAUR32</fullName>
    </submittedName>
</protein>
<dbReference type="EMBL" id="CP136893">
    <property type="protein sequence ID" value="WOL05424.1"/>
    <property type="molecule type" value="Genomic_DNA"/>
</dbReference>
<dbReference type="Pfam" id="PF02519">
    <property type="entry name" value="Auxin_inducible"/>
    <property type="match status" value="1"/>
</dbReference>
<reference evidence="2 3" key="1">
    <citation type="submission" date="2023-10" db="EMBL/GenBank/DDBJ databases">
        <title>Chromosome-scale genome assembly provides insights into flower coloration mechanisms of Canna indica.</title>
        <authorList>
            <person name="Li C."/>
        </authorList>
    </citation>
    <scope>NUCLEOTIDE SEQUENCE [LARGE SCALE GENOMIC DNA]</scope>
    <source>
        <tissue evidence="2">Flower</tissue>
    </source>
</reference>
<dbReference type="InterPro" id="IPR003676">
    <property type="entry name" value="SAUR_fam"/>
</dbReference>
<accession>A0AAQ3KB65</accession>
<gene>
    <name evidence="2" type="ORF">Cni_G14153</name>
</gene>
<evidence type="ECO:0000256" key="1">
    <source>
        <dbReference type="ARBA" id="ARBA00006974"/>
    </source>
</evidence>
<keyword evidence="3" id="KW-1185">Reference proteome</keyword>
<dbReference type="PANTHER" id="PTHR31374">
    <property type="entry name" value="AUXIN-INDUCED PROTEIN-LIKE-RELATED"/>
    <property type="match status" value="1"/>
</dbReference>
<evidence type="ECO:0000313" key="3">
    <source>
        <dbReference type="Proteomes" id="UP001327560"/>
    </source>
</evidence>
<sequence>MGKLRGSSLRELMRKLERRLRARRAKDDGGVPGDVKEGHFSVRAAMGEGRRFIVELSYLTRPEFLKLLEHAEEEFGFEQEGVLVVPCHPEEVQKILMKG</sequence>
<proteinExistence type="inferred from homology"/>
<dbReference type="Proteomes" id="UP001327560">
    <property type="component" value="Chromosome 4"/>
</dbReference>
<organism evidence="2 3">
    <name type="scientific">Canna indica</name>
    <name type="common">Indian-shot</name>
    <dbReference type="NCBI Taxonomy" id="4628"/>
    <lineage>
        <taxon>Eukaryota</taxon>
        <taxon>Viridiplantae</taxon>
        <taxon>Streptophyta</taxon>
        <taxon>Embryophyta</taxon>
        <taxon>Tracheophyta</taxon>
        <taxon>Spermatophyta</taxon>
        <taxon>Magnoliopsida</taxon>
        <taxon>Liliopsida</taxon>
        <taxon>Zingiberales</taxon>
        <taxon>Cannaceae</taxon>
        <taxon>Canna</taxon>
    </lineage>
</organism>
<dbReference type="AlphaFoldDB" id="A0AAQ3KB65"/>
<name>A0AAQ3KB65_9LILI</name>
<comment type="similarity">
    <text evidence="1">Belongs to the ARG7 family.</text>
</comment>